<comment type="caution">
    <text evidence="2">The sequence shown here is derived from an EMBL/GenBank/DDBJ whole genome shotgun (WGS) entry which is preliminary data.</text>
</comment>
<feature type="non-terminal residue" evidence="2">
    <location>
        <position position="1"/>
    </location>
</feature>
<dbReference type="EMBL" id="BGPR01261792">
    <property type="protein sequence ID" value="GBM73667.1"/>
    <property type="molecule type" value="Genomic_DNA"/>
</dbReference>
<keyword evidence="3" id="KW-1185">Reference proteome</keyword>
<evidence type="ECO:0000313" key="1">
    <source>
        <dbReference type="EMBL" id="GBM73667.1"/>
    </source>
</evidence>
<organism evidence="2 3">
    <name type="scientific">Araneus ventricosus</name>
    <name type="common">Orbweaver spider</name>
    <name type="synonym">Epeira ventricosa</name>
    <dbReference type="NCBI Taxonomy" id="182803"/>
    <lineage>
        <taxon>Eukaryota</taxon>
        <taxon>Metazoa</taxon>
        <taxon>Ecdysozoa</taxon>
        <taxon>Arthropoda</taxon>
        <taxon>Chelicerata</taxon>
        <taxon>Arachnida</taxon>
        <taxon>Araneae</taxon>
        <taxon>Araneomorphae</taxon>
        <taxon>Entelegynae</taxon>
        <taxon>Araneoidea</taxon>
        <taxon>Araneidae</taxon>
        <taxon>Araneus</taxon>
    </lineage>
</organism>
<dbReference type="EMBL" id="BGPR01261889">
    <property type="protein sequence ID" value="GBM73943.1"/>
    <property type="molecule type" value="Genomic_DNA"/>
</dbReference>
<proteinExistence type="predicted"/>
<gene>
    <name evidence="2" type="ORF">AVEN_201112_1</name>
    <name evidence="1" type="ORF">AVEN_233286_1</name>
</gene>
<dbReference type="Proteomes" id="UP000499080">
    <property type="component" value="Unassembled WGS sequence"/>
</dbReference>
<name>A0A4Y2I8B8_ARAVE</name>
<reference evidence="2 3" key="1">
    <citation type="journal article" date="2019" name="Sci. Rep.">
        <title>Orb-weaving spider Araneus ventricosus genome elucidates the spidroin gene catalogue.</title>
        <authorList>
            <person name="Kono N."/>
            <person name="Nakamura H."/>
            <person name="Ohtoshi R."/>
            <person name="Moran D.A.P."/>
            <person name="Shinohara A."/>
            <person name="Yoshida Y."/>
            <person name="Fujiwara M."/>
            <person name="Mori M."/>
            <person name="Tomita M."/>
            <person name="Arakawa K."/>
        </authorList>
    </citation>
    <scope>NUCLEOTIDE SEQUENCE [LARGE SCALE GENOMIC DNA]</scope>
</reference>
<dbReference type="AlphaFoldDB" id="A0A4Y2I8B8"/>
<evidence type="ECO:0000313" key="2">
    <source>
        <dbReference type="EMBL" id="GBM73943.1"/>
    </source>
</evidence>
<sequence length="149" mass="16586">FSTYHQIYLGIYPNAGPTCLTRVGENHVPAHRTSSRQLFPHDCLKIILFQISVPSISEKGNSHWAIVKLSDENALAGLVMVSSSAFMVIPILLSKLKNCCESPSGKSGATPIQSRFATQSGFETRIWNKFLLKQWCENSCRELDQWAGT</sequence>
<evidence type="ECO:0000313" key="3">
    <source>
        <dbReference type="Proteomes" id="UP000499080"/>
    </source>
</evidence>
<protein>
    <submittedName>
        <fullName evidence="2">Uncharacterized protein</fullName>
    </submittedName>
</protein>
<accession>A0A4Y2I8B8</accession>